<accession>A0A7J7MBF0</accession>
<name>A0A7J7MBF0_9MAGN</name>
<evidence type="ECO:0000259" key="2">
    <source>
        <dbReference type="Pfam" id="PF10536"/>
    </source>
</evidence>
<dbReference type="Proteomes" id="UP000541444">
    <property type="component" value="Unassembled WGS sequence"/>
</dbReference>
<dbReference type="InterPro" id="IPR019557">
    <property type="entry name" value="AminoTfrase-like_pln_mobile"/>
</dbReference>
<proteinExistence type="predicted"/>
<protein>
    <recommendedName>
        <fullName evidence="2">Aminotransferase-like plant mobile domain-containing protein</fullName>
    </recommendedName>
</protein>
<evidence type="ECO:0000256" key="1">
    <source>
        <dbReference type="SAM" id="MobiDB-lite"/>
    </source>
</evidence>
<dbReference type="AlphaFoldDB" id="A0A7J7MBF0"/>
<dbReference type="GO" id="GO:0010073">
    <property type="term" value="P:meristem maintenance"/>
    <property type="evidence" value="ECO:0007669"/>
    <property type="project" value="InterPro"/>
</dbReference>
<comment type="caution">
    <text evidence="3">The sequence shown here is derived from an EMBL/GenBank/DDBJ whole genome shotgun (WGS) entry which is preliminary data.</text>
</comment>
<feature type="domain" description="Aminotransferase-like plant mobile" evidence="2">
    <location>
        <begin position="98"/>
        <end position="192"/>
    </location>
</feature>
<dbReference type="OrthoDB" id="1937804at2759"/>
<evidence type="ECO:0000313" key="4">
    <source>
        <dbReference type="Proteomes" id="UP000541444"/>
    </source>
</evidence>
<dbReference type="EMBL" id="JACGCM010001654">
    <property type="protein sequence ID" value="KAF6152152.1"/>
    <property type="molecule type" value="Genomic_DNA"/>
</dbReference>
<reference evidence="3 4" key="1">
    <citation type="journal article" date="2020" name="IScience">
        <title>Genome Sequencing of the Endangered Kingdonia uniflora (Circaeasteraceae, Ranunculales) Reveals Potential Mechanisms of Evolutionary Specialization.</title>
        <authorList>
            <person name="Sun Y."/>
            <person name="Deng T."/>
            <person name="Zhang A."/>
            <person name="Moore M.J."/>
            <person name="Landis J.B."/>
            <person name="Lin N."/>
            <person name="Zhang H."/>
            <person name="Zhang X."/>
            <person name="Huang J."/>
            <person name="Zhang X."/>
            <person name="Sun H."/>
            <person name="Wang H."/>
        </authorList>
    </citation>
    <scope>NUCLEOTIDE SEQUENCE [LARGE SCALE GENOMIC DNA]</scope>
    <source>
        <strain evidence="3">TB1705</strain>
        <tissue evidence="3">Leaf</tissue>
    </source>
</reference>
<dbReference type="PANTHER" id="PTHR46033:SF1">
    <property type="entry name" value="PROTEIN MAIN-LIKE 2"/>
    <property type="match status" value="1"/>
</dbReference>
<dbReference type="Pfam" id="PF10536">
    <property type="entry name" value="PMD"/>
    <property type="match status" value="1"/>
</dbReference>
<feature type="region of interest" description="Disordered" evidence="1">
    <location>
        <begin position="28"/>
        <end position="48"/>
    </location>
</feature>
<feature type="non-terminal residue" evidence="3">
    <location>
        <position position="1"/>
    </location>
</feature>
<evidence type="ECO:0000313" key="3">
    <source>
        <dbReference type="EMBL" id="KAF6152152.1"/>
    </source>
</evidence>
<keyword evidence="4" id="KW-1185">Reference proteome</keyword>
<organism evidence="3 4">
    <name type="scientific">Kingdonia uniflora</name>
    <dbReference type="NCBI Taxonomy" id="39325"/>
    <lineage>
        <taxon>Eukaryota</taxon>
        <taxon>Viridiplantae</taxon>
        <taxon>Streptophyta</taxon>
        <taxon>Embryophyta</taxon>
        <taxon>Tracheophyta</taxon>
        <taxon>Spermatophyta</taxon>
        <taxon>Magnoliopsida</taxon>
        <taxon>Ranunculales</taxon>
        <taxon>Circaeasteraceae</taxon>
        <taxon>Kingdonia</taxon>
    </lineage>
</organism>
<sequence length="331" mass="37467">MVDVNDVLSTTKNDSSINIEVLPITHSGTNVEGGPVANPPPQNEDAPGNCHAEVESGVYPRDSGLLIYWKEHRTKYIIDGLVVQAGLGHLGKIAYEYHNGSLVTAFVERWDRETSSFHFNFGEMTILLEDVVKLVRLTVKGKSLPGIGLPKSAMKVFCDLLGLTDEEFIKAKSTIRAQIIRMQWRQEDFEKEVKKEEKKKDRKGKSVRSNPTMLQEIREALNNYSVNDVVFDPFEDSRENGAYVALVSWFTGLLCCPDYIVPIYPGRSVRQLRRVQRVQGVPQNSSFTPIVPLGKTENHHYKVMSEWMDNFSNGKWENNLLKNTKDAPALR</sequence>
<dbReference type="InterPro" id="IPR044824">
    <property type="entry name" value="MAIN-like"/>
</dbReference>
<gene>
    <name evidence="3" type="ORF">GIB67_005798</name>
</gene>
<dbReference type="PANTHER" id="PTHR46033">
    <property type="entry name" value="PROTEIN MAIN-LIKE 2"/>
    <property type="match status" value="1"/>
</dbReference>